<dbReference type="RefSeq" id="WP_310313389.1">
    <property type="nucleotide sequence ID" value="NZ_JAVDWU010000002.1"/>
</dbReference>
<dbReference type="GO" id="GO:0000773">
    <property type="term" value="F:phosphatidyl-N-methylethanolamine N-methyltransferase activity"/>
    <property type="evidence" value="ECO:0007669"/>
    <property type="project" value="UniProtKB-EC"/>
</dbReference>
<dbReference type="InterPro" id="IPR020596">
    <property type="entry name" value="rRNA_Ade_Mease_Trfase_CS"/>
</dbReference>
<dbReference type="EMBL" id="JAVDWU010000002">
    <property type="protein sequence ID" value="MDR7149437.1"/>
    <property type="molecule type" value="Genomic_DNA"/>
</dbReference>
<comment type="caution">
    <text evidence="2">The sequence shown here is derived from an EMBL/GenBank/DDBJ whole genome shotgun (WGS) entry which is preliminary data.</text>
</comment>
<dbReference type="PROSITE" id="PS01131">
    <property type="entry name" value="RRNA_A_DIMETH"/>
    <property type="match status" value="1"/>
</dbReference>
<dbReference type="EC" id="2.1.1.71" evidence="2"/>
<organism evidence="2 3">
    <name type="scientific">Hydrogenophaga palleronii</name>
    <dbReference type="NCBI Taxonomy" id="65655"/>
    <lineage>
        <taxon>Bacteria</taxon>
        <taxon>Pseudomonadati</taxon>
        <taxon>Pseudomonadota</taxon>
        <taxon>Betaproteobacteria</taxon>
        <taxon>Burkholderiales</taxon>
        <taxon>Comamonadaceae</taxon>
        <taxon>Hydrogenophaga</taxon>
    </lineage>
</organism>
<gene>
    <name evidence="2" type="ORF">J2W49_001386</name>
</gene>
<dbReference type="GO" id="GO:0004608">
    <property type="term" value="F:phosphatidylethanolamine N-methyltransferase activity"/>
    <property type="evidence" value="ECO:0007669"/>
    <property type="project" value="UniProtKB-EC"/>
</dbReference>
<evidence type="ECO:0000313" key="3">
    <source>
        <dbReference type="Proteomes" id="UP001265700"/>
    </source>
</evidence>
<protein>
    <submittedName>
        <fullName evidence="2">Phosphatidylethanolamine/phosphatidyl-N-methylethanolamine N-methyltransferase</fullName>
        <ecNumber evidence="2">2.1.1.17</ecNumber>
        <ecNumber evidence="2">2.1.1.71</ecNumber>
    </submittedName>
</protein>
<keyword evidence="2" id="KW-0489">Methyltransferase</keyword>
<keyword evidence="2" id="KW-0808">Transferase</keyword>
<accession>A0ABU1WK39</accession>
<evidence type="ECO:0000313" key="2">
    <source>
        <dbReference type="EMBL" id="MDR7149437.1"/>
    </source>
</evidence>
<dbReference type="InterPro" id="IPR029063">
    <property type="entry name" value="SAM-dependent_MTases_sf"/>
</dbReference>
<keyword evidence="1" id="KW-0949">S-adenosyl-L-methionine</keyword>
<dbReference type="SUPFAM" id="SSF53335">
    <property type="entry name" value="S-adenosyl-L-methionine-dependent methyltransferases"/>
    <property type="match status" value="1"/>
</dbReference>
<dbReference type="EC" id="2.1.1.17" evidence="2"/>
<dbReference type="Proteomes" id="UP001265700">
    <property type="component" value="Unassembled WGS sequence"/>
</dbReference>
<proteinExistence type="predicted"/>
<sequence length="195" mass="21647">MRQRLAFALGYLRNPRHVGAIAPASRALAQAILDEVLRSDARVLIEVGAGTGGITNALMLAKDRHDRFVVFERDPGFARLLNARFPELEVLNRCASLVDQLPLDALAPVTVVSSLPLLSMPKLEVQKCVTAMLSLLAHRPGSRLIQYTYAAPHLRPFANIPYGWRWRRVTSIWANLPPATVWSLEQTPRGTSIVH</sequence>
<name>A0ABU1WK39_9BURK</name>
<evidence type="ECO:0000256" key="1">
    <source>
        <dbReference type="ARBA" id="ARBA00022691"/>
    </source>
</evidence>
<dbReference type="GO" id="GO:0032259">
    <property type="term" value="P:methylation"/>
    <property type="evidence" value="ECO:0007669"/>
    <property type="project" value="UniProtKB-KW"/>
</dbReference>
<reference evidence="2 3" key="1">
    <citation type="submission" date="2023-07" db="EMBL/GenBank/DDBJ databases">
        <title>Sorghum-associated microbial communities from plants grown in Nebraska, USA.</title>
        <authorList>
            <person name="Schachtman D."/>
        </authorList>
    </citation>
    <scope>NUCLEOTIDE SEQUENCE [LARGE SCALE GENOMIC DNA]</scope>
    <source>
        <strain evidence="2 3">4249</strain>
    </source>
</reference>
<keyword evidence="3" id="KW-1185">Reference proteome</keyword>
<dbReference type="Gene3D" id="3.40.50.150">
    <property type="entry name" value="Vaccinia Virus protein VP39"/>
    <property type="match status" value="1"/>
</dbReference>